<dbReference type="PANTHER" id="PTHR34351">
    <property type="entry name" value="SLR1927 PROTEIN-RELATED"/>
    <property type="match status" value="1"/>
</dbReference>
<sequence length="384" mass="41318">MRLTRRGWAVAAAIPLAYGIGEWAGYPFFRALAGIALGAVLAAVLTTVRRPDVTVRRELEPDHVERGTPALARLLVSNNGDRRQPGFTARERVERGESVTVAVRPLSPGEEAPYHYELPTSARGKLTVGPLVLERSDPFGLLRRPLPAGDTATLWVRPKARAARAWSGGHPRHHHEGHTTDDALRGSADLRDVRPYVLGDEVRQLHWKATARTGQLMVRDYVDPEQPRFTLMLDTRPKVLSDKEFEEAVEVAASLVTASTMAGHRCRMLTSAGRDLPTSGGAHAARQLLDVLCEVQQAPGVLALPKSGSEGGCLVVVTGRLRAPDLRELAALRPRFASMVLLGVGTHGLGMQGLGVHGVDGVPGARAISAADAGEAVRRWNAIA</sequence>
<feature type="domain" description="DUF58" evidence="2">
    <location>
        <begin position="192"/>
        <end position="296"/>
    </location>
</feature>
<accession>A0A1H2S2A5</accession>
<evidence type="ECO:0000256" key="1">
    <source>
        <dbReference type="SAM" id="MobiDB-lite"/>
    </source>
</evidence>
<dbReference type="PANTHER" id="PTHR34351:SF1">
    <property type="entry name" value="SLR1927 PROTEIN"/>
    <property type="match status" value="1"/>
</dbReference>
<dbReference type="EMBL" id="FNON01000001">
    <property type="protein sequence ID" value="SDW25731.1"/>
    <property type="molecule type" value="Genomic_DNA"/>
</dbReference>
<proteinExistence type="predicted"/>
<dbReference type="InterPro" id="IPR002881">
    <property type="entry name" value="DUF58"/>
</dbReference>
<dbReference type="OrthoDB" id="9812729at2"/>
<gene>
    <name evidence="3" type="ORF">SAMN05421504_10185</name>
</gene>
<dbReference type="STRING" id="589385.SAMN05421504_10185"/>
<protein>
    <submittedName>
        <fullName evidence="3">Uncharacterized conserved protein, DUF58 family, contains vWF domain</fullName>
    </submittedName>
</protein>
<reference evidence="3 4" key="1">
    <citation type="submission" date="2016-10" db="EMBL/GenBank/DDBJ databases">
        <authorList>
            <person name="de Groot N.N."/>
        </authorList>
    </citation>
    <scope>NUCLEOTIDE SEQUENCE [LARGE SCALE GENOMIC DNA]</scope>
    <source>
        <strain evidence="3 4">CPCC 202699</strain>
    </source>
</reference>
<dbReference type="Proteomes" id="UP000199515">
    <property type="component" value="Unassembled WGS sequence"/>
</dbReference>
<dbReference type="AlphaFoldDB" id="A0A1H2S2A5"/>
<evidence type="ECO:0000313" key="4">
    <source>
        <dbReference type="Proteomes" id="UP000199515"/>
    </source>
</evidence>
<organism evidence="3 4">
    <name type="scientific">Amycolatopsis xylanica</name>
    <dbReference type="NCBI Taxonomy" id="589385"/>
    <lineage>
        <taxon>Bacteria</taxon>
        <taxon>Bacillati</taxon>
        <taxon>Actinomycetota</taxon>
        <taxon>Actinomycetes</taxon>
        <taxon>Pseudonocardiales</taxon>
        <taxon>Pseudonocardiaceae</taxon>
        <taxon>Amycolatopsis</taxon>
    </lineage>
</organism>
<feature type="region of interest" description="Disordered" evidence="1">
    <location>
        <begin position="165"/>
        <end position="184"/>
    </location>
</feature>
<dbReference type="RefSeq" id="WP_091285126.1">
    <property type="nucleotide sequence ID" value="NZ_FNON01000001.1"/>
</dbReference>
<keyword evidence="4" id="KW-1185">Reference proteome</keyword>
<evidence type="ECO:0000313" key="3">
    <source>
        <dbReference type="EMBL" id="SDW25731.1"/>
    </source>
</evidence>
<evidence type="ECO:0000259" key="2">
    <source>
        <dbReference type="Pfam" id="PF01882"/>
    </source>
</evidence>
<dbReference type="Pfam" id="PF01882">
    <property type="entry name" value="DUF58"/>
    <property type="match status" value="1"/>
</dbReference>
<name>A0A1H2S2A5_9PSEU</name>